<dbReference type="AlphaFoldDB" id="A0A7C4AT38"/>
<organism evidence="9">
    <name type="scientific">Desulfomonile tiedjei</name>
    <dbReference type="NCBI Taxonomy" id="2358"/>
    <lineage>
        <taxon>Bacteria</taxon>
        <taxon>Pseudomonadati</taxon>
        <taxon>Thermodesulfobacteriota</taxon>
        <taxon>Desulfomonilia</taxon>
        <taxon>Desulfomonilales</taxon>
        <taxon>Desulfomonilaceae</taxon>
        <taxon>Desulfomonile</taxon>
    </lineage>
</organism>
<dbReference type="InterPro" id="IPR005229">
    <property type="entry name" value="YicC/YloC-like"/>
</dbReference>
<dbReference type="GO" id="GO:0016787">
    <property type="term" value="F:hydrolase activity"/>
    <property type="evidence" value="ECO:0007669"/>
    <property type="project" value="UniProtKB-KW"/>
</dbReference>
<comment type="cofactor">
    <cofactor evidence="1">
        <name>a divalent metal cation</name>
        <dbReference type="ChEBI" id="CHEBI:60240"/>
    </cofactor>
</comment>
<evidence type="ECO:0000256" key="4">
    <source>
        <dbReference type="ARBA" id="ARBA00022801"/>
    </source>
</evidence>
<dbReference type="NCBIfam" id="TIGR00255">
    <property type="entry name" value="YicC/YloC family endoribonuclease"/>
    <property type="match status" value="1"/>
</dbReference>
<evidence type="ECO:0000256" key="2">
    <source>
        <dbReference type="ARBA" id="ARBA00022722"/>
    </source>
</evidence>
<proteinExistence type="inferred from homology"/>
<dbReference type="Pfam" id="PF08340">
    <property type="entry name" value="YicC-like_C"/>
    <property type="match status" value="1"/>
</dbReference>
<sequence length="303" mass="34644">METTEHSKEPSNINSMTGYGRGRRAQDHVEIVAEVRSVNHRFLDVAIKVPKFYACFEPDIRRIVSERIHRGKIDVTINRLGEKTGLVDVVVDYELARCYLQCLEGLRDAFKLPGPISLSDLINFKDVVTPVDKNEGIEQEWPLLESSLREALEELDVMRRKEGAAMWKDIVERLRTLHEKANLISPLVDQVVKSVRDRLEKKIRELTNGIALDDDRLIQEVAFFAERSDVTEELTRLESHLEQFVSSGNSGSPVGRKLDFLLQELQREINTLGSKSASTDIARHVVDMKAELEKIREQTQNIE</sequence>
<protein>
    <submittedName>
        <fullName evidence="9">YicC family protein</fullName>
    </submittedName>
</protein>
<comment type="similarity">
    <text evidence="5">Belongs to the YicC/YloC family.</text>
</comment>
<evidence type="ECO:0000313" key="9">
    <source>
        <dbReference type="EMBL" id="HGH62026.1"/>
    </source>
</evidence>
<evidence type="ECO:0000259" key="8">
    <source>
        <dbReference type="Pfam" id="PF08340"/>
    </source>
</evidence>
<dbReference type="InterPro" id="IPR013551">
    <property type="entry name" value="YicC-like_C"/>
</dbReference>
<dbReference type="PANTHER" id="PTHR30636:SF3">
    <property type="entry name" value="UPF0701 PROTEIN YICC"/>
    <property type="match status" value="1"/>
</dbReference>
<dbReference type="PANTHER" id="PTHR30636">
    <property type="entry name" value="UPF0701 PROTEIN YICC"/>
    <property type="match status" value="1"/>
</dbReference>
<dbReference type="Pfam" id="PF03755">
    <property type="entry name" value="YicC-like_N"/>
    <property type="match status" value="1"/>
</dbReference>
<keyword evidence="2" id="KW-0540">Nuclease</keyword>
<keyword evidence="3" id="KW-0255">Endonuclease</keyword>
<evidence type="ECO:0000256" key="5">
    <source>
        <dbReference type="ARBA" id="ARBA00035648"/>
    </source>
</evidence>
<feature type="domain" description="Endoribonuclease YicC-like N-terminal" evidence="7">
    <location>
        <begin position="13"/>
        <end position="166"/>
    </location>
</feature>
<evidence type="ECO:0000256" key="3">
    <source>
        <dbReference type="ARBA" id="ARBA00022759"/>
    </source>
</evidence>
<keyword evidence="4" id="KW-0378">Hydrolase</keyword>
<name>A0A7C4AT38_9BACT</name>
<dbReference type="EMBL" id="DTGT01000395">
    <property type="protein sequence ID" value="HGH62026.1"/>
    <property type="molecule type" value="Genomic_DNA"/>
</dbReference>
<evidence type="ECO:0000259" key="7">
    <source>
        <dbReference type="Pfam" id="PF03755"/>
    </source>
</evidence>
<gene>
    <name evidence="9" type="ORF">ENV54_12100</name>
</gene>
<accession>A0A7C4AT38</accession>
<feature type="domain" description="Endoribonuclease YicC-like C-terminal" evidence="8">
    <location>
        <begin position="186"/>
        <end position="303"/>
    </location>
</feature>
<feature type="region of interest" description="Disordered" evidence="6">
    <location>
        <begin position="1"/>
        <end position="21"/>
    </location>
</feature>
<evidence type="ECO:0000256" key="1">
    <source>
        <dbReference type="ARBA" id="ARBA00001968"/>
    </source>
</evidence>
<reference evidence="9" key="1">
    <citation type="journal article" date="2020" name="mSystems">
        <title>Genome- and Community-Level Interaction Insights into Carbon Utilization and Element Cycling Functions of Hydrothermarchaeota in Hydrothermal Sediment.</title>
        <authorList>
            <person name="Zhou Z."/>
            <person name="Liu Y."/>
            <person name="Xu W."/>
            <person name="Pan J."/>
            <person name="Luo Z.H."/>
            <person name="Li M."/>
        </authorList>
    </citation>
    <scope>NUCLEOTIDE SEQUENCE [LARGE SCALE GENOMIC DNA]</scope>
    <source>
        <strain evidence="9">SpSt-769</strain>
    </source>
</reference>
<comment type="caution">
    <text evidence="9">The sequence shown here is derived from an EMBL/GenBank/DDBJ whole genome shotgun (WGS) entry which is preliminary data.</text>
</comment>
<dbReference type="GO" id="GO:0004521">
    <property type="term" value="F:RNA endonuclease activity"/>
    <property type="evidence" value="ECO:0007669"/>
    <property type="project" value="InterPro"/>
</dbReference>
<evidence type="ECO:0000256" key="6">
    <source>
        <dbReference type="SAM" id="MobiDB-lite"/>
    </source>
</evidence>
<dbReference type="InterPro" id="IPR013527">
    <property type="entry name" value="YicC-like_N"/>
</dbReference>